<proteinExistence type="inferred from homology"/>
<dbReference type="PANTHER" id="PTHR43569">
    <property type="entry name" value="AMIDOHYDROLASE"/>
    <property type="match status" value="1"/>
</dbReference>
<dbReference type="InterPro" id="IPR006680">
    <property type="entry name" value="Amidohydro-rel"/>
</dbReference>
<dbReference type="GO" id="GO:0016787">
    <property type="term" value="F:hydrolase activity"/>
    <property type="evidence" value="ECO:0007669"/>
    <property type="project" value="UniProtKB-KW"/>
</dbReference>
<protein>
    <submittedName>
        <fullName evidence="3">Amidohydrolase</fullName>
    </submittedName>
</protein>
<dbReference type="EMBL" id="CP036278">
    <property type="protein sequence ID" value="QDU56972.1"/>
    <property type="molecule type" value="Genomic_DNA"/>
</dbReference>
<organism evidence="3 4">
    <name type="scientific">Aeoliella mucimassa</name>
    <dbReference type="NCBI Taxonomy" id="2527972"/>
    <lineage>
        <taxon>Bacteria</taxon>
        <taxon>Pseudomonadati</taxon>
        <taxon>Planctomycetota</taxon>
        <taxon>Planctomycetia</taxon>
        <taxon>Pirellulales</taxon>
        <taxon>Lacipirellulaceae</taxon>
        <taxon>Aeoliella</taxon>
    </lineage>
</organism>
<dbReference type="Proteomes" id="UP000315750">
    <property type="component" value="Chromosome"/>
</dbReference>
<evidence type="ECO:0000259" key="2">
    <source>
        <dbReference type="Pfam" id="PF04909"/>
    </source>
</evidence>
<feature type="domain" description="Amidohydrolase-related" evidence="2">
    <location>
        <begin position="3"/>
        <end position="274"/>
    </location>
</feature>
<keyword evidence="4" id="KW-1185">Reference proteome</keyword>
<name>A0A518AQH0_9BACT</name>
<keyword evidence="3" id="KW-0378">Hydrolase</keyword>
<evidence type="ECO:0000313" key="4">
    <source>
        <dbReference type="Proteomes" id="UP000315750"/>
    </source>
</evidence>
<sequence>MIIDAHHHFWNYTALEFGWISDSMSVLANDYLPPDLSNAISTTDVDRVLSVQARQSTEETTWLLDLAAEHEFVCGVVGWLPLVDGEVAALLERFSQNPWLRGIRHIVHDEPDDDFILNSDFNRGVSLLAGFDLTYDILIFERHLPLTIQFVDDHSDLRLVLDHIAKPRIADGALEPWRTQIVELARRPNVYCKVSGMVTEADCATWSADALRPYFDVVLEAFGPQRLMFGSDWPVCLLASDYAKWFEVVRSWTAELTPSEQQQLFSGTAIEAYQLQVPVS</sequence>
<accession>A0A518AQH0</accession>
<dbReference type="InterPro" id="IPR052350">
    <property type="entry name" value="Metallo-dep_Lactonases"/>
</dbReference>
<dbReference type="SUPFAM" id="SSF51556">
    <property type="entry name" value="Metallo-dependent hydrolases"/>
    <property type="match status" value="1"/>
</dbReference>
<dbReference type="AlphaFoldDB" id="A0A518AQH0"/>
<dbReference type="OrthoDB" id="5450317at2"/>
<dbReference type="Pfam" id="PF04909">
    <property type="entry name" value="Amidohydro_2"/>
    <property type="match status" value="1"/>
</dbReference>
<dbReference type="InterPro" id="IPR032466">
    <property type="entry name" value="Metal_Hydrolase"/>
</dbReference>
<evidence type="ECO:0000313" key="3">
    <source>
        <dbReference type="EMBL" id="QDU56972.1"/>
    </source>
</evidence>
<evidence type="ECO:0000256" key="1">
    <source>
        <dbReference type="ARBA" id="ARBA00038310"/>
    </source>
</evidence>
<dbReference type="Gene3D" id="3.20.20.140">
    <property type="entry name" value="Metal-dependent hydrolases"/>
    <property type="match status" value="1"/>
</dbReference>
<gene>
    <name evidence="3" type="ORF">Pan181_31840</name>
</gene>
<dbReference type="PANTHER" id="PTHR43569:SF2">
    <property type="entry name" value="AMIDOHYDROLASE-RELATED DOMAIN-CONTAINING PROTEIN"/>
    <property type="match status" value="1"/>
</dbReference>
<comment type="similarity">
    <text evidence="1">Belongs to the metallo-dependent hydrolases superfamily.</text>
</comment>
<reference evidence="3 4" key="1">
    <citation type="submission" date="2019-02" db="EMBL/GenBank/DDBJ databases">
        <title>Deep-cultivation of Planctomycetes and their phenomic and genomic characterization uncovers novel biology.</title>
        <authorList>
            <person name="Wiegand S."/>
            <person name="Jogler M."/>
            <person name="Boedeker C."/>
            <person name="Pinto D."/>
            <person name="Vollmers J."/>
            <person name="Rivas-Marin E."/>
            <person name="Kohn T."/>
            <person name="Peeters S.H."/>
            <person name="Heuer A."/>
            <person name="Rast P."/>
            <person name="Oberbeckmann S."/>
            <person name="Bunk B."/>
            <person name="Jeske O."/>
            <person name="Meyerdierks A."/>
            <person name="Storesund J.E."/>
            <person name="Kallscheuer N."/>
            <person name="Luecker S."/>
            <person name="Lage O.M."/>
            <person name="Pohl T."/>
            <person name="Merkel B.J."/>
            <person name="Hornburger P."/>
            <person name="Mueller R.-W."/>
            <person name="Bruemmer F."/>
            <person name="Labrenz M."/>
            <person name="Spormann A.M."/>
            <person name="Op den Camp H."/>
            <person name="Overmann J."/>
            <person name="Amann R."/>
            <person name="Jetten M.S.M."/>
            <person name="Mascher T."/>
            <person name="Medema M.H."/>
            <person name="Devos D.P."/>
            <person name="Kaster A.-K."/>
            <person name="Ovreas L."/>
            <person name="Rohde M."/>
            <person name="Galperin M.Y."/>
            <person name="Jogler C."/>
        </authorList>
    </citation>
    <scope>NUCLEOTIDE SEQUENCE [LARGE SCALE GENOMIC DNA]</scope>
    <source>
        <strain evidence="3 4">Pan181</strain>
    </source>
</reference>
<dbReference type="KEGG" id="amuc:Pan181_31840"/>
<dbReference type="RefSeq" id="WP_145247811.1">
    <property type="nucleotide sequence ID" value="NZ_CP036278.1"/>
</dbReference>